<gene>
    <name evidence="2" type="ORF">I5M07_02865</name>
</gene>
<protein>
    <submittedName>
        <fullName evidence="2">DUF4350 domain-containing protein</fullName>
    </submittedName>
</protein>
<reference evidence="2" key="1">
    <citation type="submission" date="2020-12" db="EMBL/GenBank/DDBJ databases">
        <title>Bacterial novel species Flavobacterium sp. SE-1-e isolated from soil.</title>
        <authorList>
            <person name="Jung H.-Y."/>
        </authorList>
    </citation>
    <scope>NUCLEOTIDE SEQUENCE</scope>
    <source>
        <strain evidence="2">SE-1-e</strain>
    </source>
</reference>
<feature type="transmembrane region" description="Helical" evidence="1">
    <location>
        <begin position="7"/>
        <end position="24"/>
    </location>
</feature>
<evidence type="ECO:0000313" key="2">
    <source>
        <dbReference type="EMBL" id="MBK0368764.1"/>
    </source>
</evidence>
<organism evidence="2 3">
    <name type="scientific">Flavobacterium agrisoli</name>
    <dbReference type="NCBI Taxonomy" id="2793066"/>
    <lineage>
        <taxon>Bacteria</taxon>
        <taxon>Pseudomonadati</taxon>
        <taxon>Bacteroidota</taxon>
        <taxon>Flavobacteriia</taxon>
        <taxon>Flavobacteriales</taxon>
        <taxon>Flavobacteriaceae</taxon>
        <taxon>Flavobacterium</taxon>
    </lineage>
</organism>
<keyword evidence="1" id="KW-1133">Transmembrane helix</keyword>
<keyword evidence="1" id="KW-0812">Transmembrane</keyword>
<dbReference type="EMBL" id="JAEHFV010000001">
    <property type="protein sequence ID" value="MBK0368764.1"/>
    <property type="molecule type" value="Genomic_DNA"/>
</dbReference>
<feature type="transmembrane region" description="Helical" evidence="1">
    <location>
        <begin position="269"/>
        <end position="286"/>
    </location>
</feature>
<evidence type="ECO:0000256" key="1">
    <source>
        <dbReference type="SAM" id="Phobius"/>
    </source>
</evidence>
<keyword evidence="3" id="KW-1185">Reference proteome</keyword>
<dbReference type="AlphaFoldDB" id="A0A934PL04"/>
<name>A0A934PL04_9FLAO</name>
<sequence>MNKTIKIYIALLVVILLAILVIDYNRPKPIDWRPTYNVNDKIPFGLYVFDHESKKILKNDSIFKITKTPYEFLDSQFVPDTILGKYKITGTVMSIGKNIPIDAESWKEIFYFVSHGNTAFISATNFPQIFSDSLNVETDAYFDYVNKTYNGVFNPNLGTQKYQLEEDLNTSFFTSIDTMNTQVLGFLESDTTHVNFIRTKFRSGQFILHLQPAAFTNFHLLKNNHYQYAEKVVSYIPEGNLYWFLKSNPEEAISNSPLRYVLSQPSLKWAWYFSLIGIIIFMFFNAKRKQRVVPIISPLTNSTVDFTKTIGNLYYQEGDHDNIIEKKIIYFLEKIRNQYLIDTQKLDDDFVQKLHQKSGKSESDIQAVISLITQFRKKNHGSVESDLIKINNAIEKIIL</sequence>
<accession>A0A934PL04</accession>
<dbReference type="RefSeq" id="WP_200104679.1">
    <property type="nucleotide sequence ID" value="NZ_JAEHFV010000001.1"/>
</dbReference>
<evidence type="ECO:0000313" key="3">
    <source>
        <dbReference type="Proteomes" id="UP000609172"/>
    </source>
</evidence>
<keyword evidence="1" id="KW-0472">Membrane</keyword>
<proteinExistence type="predicted"/>
<dbReference type="Proteomes" id="UP000609172">
    <property type="component" value="Unassembled WGS sequence"/>
</dbReference>
<comment type="caution">
    <text evidence="2">The sequence shown here is derived from an EMBL/GenBank/DDBJ whole genome shotgun (WGS) entry which is preliminary data.</text>
</comment>